<dbReference type="InterPro" id="IPR029044">
    <property type="entry name" value="Nucleotide-diphossugar_trans"/>
</dbReference>
<comment type="catalytic activity">
    <reaction evidence="7">
        <text>alpha-D-mannose 1-phosphate + GTP + H(+) = GDP-alpha-D-mannose + diphosphate</text>
        <dbReference type="Rhea" id="RHEA:15229"/>
        <dbReference type="ChEBI" id="CHEBI:15378"/>
        <dbReference type="ChEBI" id="CHEBI:33019"/>
        <dbReference type="ChEBI" id="CHEBI:37565"/>
        <dbReference type="ChEBI" id="CHEBI:57527"/>
        <dbReference type="ChEBI" id="CHEBI:58409"/>
        <dbReference type="EC" id="2.7.7.13"/>
    </reaction>
</comment>
<dbReference type="GO" id="GO:0004475">
    <property type="term" value="F:mannose-1-phosphate guanylyltransferase (GTP) activity"/>
    <property type="evidence" value="ECO:0007669"/>
    <property type="project" value="UniProtKB-EC"/>
</dbReference>
<dbReference type="InterPro" id="IPR006375">
    <property type="entry name" value="Man1P_GuaTrfase/Man6P_Isoase"/>
</dbReference>
<feature type="domain" description="Nucleotidyl transferase" evidence="9">
    <location>
        <begin position="7"/>
        <end position="286"/>
    </location>
</feature>
<evidence type="ECO:0000256" key="4">
    <source>
        <dbReference type="ARBA" id="ARBA00022695"/>
    </source>
</evidence>
<dbReference type="EMBL" id="QFNN01000001">
    <property type="protein sequence ID" value="PZO92196.1"/>
    <property type="molecule type" value="Genomic_DNA"/>
</dbReference>
<comment type="caution">
    <text evidence="11">The sequence shown here is derived from an EMBL/GenBank/DDBJ whole genome shotgun (WGS) entry which is preliminary data.</text>
</comment>
<sequence length="358" mass="38214">MSHSVTPVILSGGAGTRLWPMSRAEQPKQFLALTAAQTMLQLTVQRTGDEARFTRPIVVANGAHAETIEHQLDQVDIKAARLILEPAGRNTAPAIALAAFAAPNPSSPLLVMPSDHVIDDVQAFHDAIEAALPYVEDGWLVTFGIEPDAPETGYGYIRIGERLTNRIHRVDQFVEKPDAVRAAAMLAEGDHVWNGGIFMFRADAYLDALARHEPAVFEAARLSMAQGTREGIRLYPDAQAFIASPSISIDYAVMETAERVAVVPVTMGWSDVGCWDALHTLSQQDESGNAIGGDVIAIDTEGCLIRTDGPSIATVGVSDLIVVASGGHVLILPRGKSQDVRKIVDALKARAAESGAAT</sequence>
<dbReference type="SUPFAM" id="SSF159283">
    <property type="entry name" value="Guanosine diphospho-D-mannose pyrophosphorylase/mannose-6-phosphate isomerase linker domain"/>
    <property type="match status" value="1"/>
</dbReference>
<name>A0A2W5AG15_9SPHN</name>
<dbReference type="Gene3D" id="3.90.550.10">
    <property type="entry name" value="Spore Coat Polysaccharide Biosynthesis Protein SpsA, Chain A"/>
    <property type="match status" value="1"/>
</dbReference>
<evidence type="ECO:0000313" key="11">
    <source>
        <dbReference type="EMBL" id="PZO92196.1"/>
    </source>
</evidence>
<evidence type="ECO:0000256" key="8">
    <source>
        <dbReference type="RuleBase" id="RU004190"/>
    </source>
</evidence>
<gene>
    <name evidence="11" type="ORF">DI623_00055</name>
</gene>
<keyword evidence="5" id="KW-0547">Nucleotide-binding</keyword>
<dbReference type="GO" id="GO:0000271">
    <property type="term" value="P:polysaccharide biosynthetic process"/>
    <property type="evidence" value="ECO:0007669"/>
    <property type="project" value="InterPro"/>
</dbReference>
<evidence type="ECO:0000256" key="7">
    <source>
        <dbReference type="ARBA" id="ARBA00047343"/>
    </source>
</evidence>
<dbReference type="Pfam" id="PF22640">
    <property type="entry name" value="ManC_GMP_beta-helix"/>
    <property type="match status" value="1"/>
</dbReference>
<evidence type="ECO:0000256" key="1">
    <source>
        <dbReference type="ARBA" id="ARBA00006115"/>
    </source>
</evidence>
<evidence type="ECO:0000259" key="10">
    <source>
        <dbReference type="Pfam" id="PF22640"/>
    </source>
</evidence>
<dbReference type="InterPro" id="IPR051161">
    <property type="entry name" value="Mannose-6P_isomerase_type2"/>
</dbReference>
<evidence type="ECO:0000256" key="2">
    <source>
        <dbReference type="ARBA" id="ARBA00012387"/>
    </source>
</evidence>
<evidence type="ECO:0000256" key="6">
    <source>
        <dbReference type="ARBA" id="ARBA00023134"/>
    </source>
</evidence>
<proteinExistence type="inferred from homology"/>
<evidence type="ECO:0000259" key="9">
    <source>
        <dbReference type="Pfam" id="PF00483"/>
    </source>
</evidence>
<keyword evidence="3 11" id="KW-0808">Transferase</keyword>
<evidence type="ECO:0000256" key="5">
    <source>
        <dbReference type="ARBA" id="ARBA00022741"/>
    </source>
</evidence>
<dbReference type="GO" id="GO:0005525">
    <property type="term" value="F:GTP binding"/>
    <property type="evidence" value="ECO:0007669"/>
    <property type="project" value="UniProtKB-KW"/>
</dbReference>
<dbReference type="PANTHER" id="PTHR46390">
    <property type="entry name" value="MANNOSE-1-PHOSPHATE GUANYLYLTRANSFERASE"/>
    <property type="match status" value="1"/>
</dbReference>
<keyword evidence="11" id="KW-0413">Isomerase</keyword>
<organism evidence="11 12">
    <name type="scientific">Sphingomonas sanxanigenens</name>
    <dbReference type="NCBI Taxonomy" id="397260"/>
    <lineage>
        <taxon>Bacteria</taxon>
        <taxon>Pseudomonadati</taxon>
        <taxon>Pseudomonadota</taxon>
        <taxon>Alphaproteobacteria</taxon>
        <taxon>Sphingomonadales</taxon>
        <taxon>Sphingomonadaceae</taxon>
        <taxon>Sphingomonas</taxon>
    </lineage>
</organism>
<accession>A0A2W5AG15</accession>
<comment type="similarity">
    <text evidence="1 8">Belongs to the mannose-6-phosphate isomerase type 2 family.</text>
</comment>
<dbReference type="InterPro" id="IPR049577">
    <property type="entry name" value="GMPP_N"/>
</dbReference>
<dbReference type="FunFam" id="3.90.550.10:FF:000046">
    <property type="entry name" value="Mannose-1-phosphate guanylyltransferase (GDP)"/>
    <property type="match status" value="1"/>
</dbReference>
<protein>
    <recommendedName>
        <fullName evidence="2">mannose-1-phosphate guanylyltransferase</fullName>
        <ecNumber evidence="2">2.7.7.13</ecNumber>
    </recommendedName>
</protein>
<dbReference type="Pfam" id="PF00483">
    <property type="entry name" value="NTP_transferase"/>
    <property type="match status" value="1"/>
</dbReference>
<dbReference type="EC" id="2.7.7.13" evidence="2"/>
<reference evidence="11 12" key="1">
    <citation type="submission" date="2017-08" db="EMBL/GenBank/DDBJ databases">
        <title>Infants hospitalized years apart are colonized by the same room-sourced microbial strains.</title>
        <authorList>
            <person name="Brooks B."/>
            <person name="Olm M.R."/>
            <person name="Firek B.A."/>
            <person name="Baker R."/>
            <person name="Thomas B.C."/>
            <person name="Morowitz M.J."/>
            <person name="Banfield J.F."/>
        </authorList>
    </citation>
    <scope>NUCLEOTIDE SEQUENCE [LARGE SCALE GENOMIC DNA]</scope>
    <source>
        <strain evidence="11">S2_018_000_R2_101</strain>
    </source>
</reference>
<feature type="domain" description="MannoseP isomerase/GMP-like beta-helix" evidence="10">
    <location>
        <begin position="293"/>
        <end position="347"/>
    </location>
</feature>
<keyword evidence="4 11" id="KW-0548">Nucleotidyltransferase</keyword>
<dbReference type="AlphaFoldDB" id="A0A2W5AG15"/>
<dbReference type="PANTHER" id="PTHR46390:SF1">
    <property type="entry name" value="MANNOSE-1-PHOSPHATE GUANYLYLTRANSFERASE"/>
    <property type="match status" value="1"/>
</dbReference>
<evidence type="ECO:0000313" key="12">
    <source>
        <dbReference type="Proteomes" id="UP000249066"/>
    </source>
</evidence>
<dbReference type="CDD" id="cd02509">
    <property type="entry name" value="GDP-M1P_Guanylyltransferase"/>
    <property type="match status" value="1"/>
</dbReference>
<dbReference type="Proteomes" id="UP000249066">
    <property type="component" value="Unassembled WGS sequence"/>
</dbReference>
<dbReference type="InterPro" id="IPR054566">
    <property type="entry name" value="ManC/GMP-like_b-helix"/>
</dbReference>
<dbReference type="GO" id="GO:0009298">
    <property type="term" value="P:GDP-mannose biosynthetic process"/>
    <property type="evidence" value="ECO:0007669"/>
    <property type="project" value="TreeGrafter"/>
</dbReference>
<dbReference type="GO" id="GO:0016853">
    <property type="term" value="F:isomerase activity"/>
    <property type="evidence" value="ECO:0007669"/>
    <property type="project" value="UniProtKB-KW"/>
</dbReference>
<evidence type="ECO:0000256" key="3">
    <source>
        <dbReference type="ARBA" id="ARBA00022679"/>
    </source>
</evidence>
<dbReference type="NCBIfam" id="TIGR01479">
    <property type="entry name" value="GMP_PMI"/>
    <property type="match status" value="1"/>
</dbReference>
<dbReference type="SUPFAM" id="SSF53448">
    <property type="entry name" value="Nucleotide-diphospho-sugar transferases"/>
    <property type="match status" value="1"/>
</dbReference>
<keyword evidence="6" id="KW-0342">GTP-binding</keyword>
<dbReference type="InterPro" id="IPR005835">
    <property type="entry name" value="NTP_transferase_dom"/>
</dbReference>